<dbReference type="PANTHER" id="PTHR31212:SF4">
    <property type="entry name" value="ALPHA-KETOGLUTARATE-DEPENDENT DIOXYGENASE ALKB HOMOLOG 3"/>
    <property type="match status" value="1"/>
</dbReference>
<feature type="domain" description="Fe2OG dioxygenase" evidence="1">
    <location>
        <begin position="101"/>
        <end position="198"/>
    </location>
</feature>
<evidence type="ECO:0000313" key="3">
    <source>
        <dbReference type="Proteomes" id="UP000663992"/>
    </source>
</evidence>
<dbReference type="SUPFAM" id="SSF51197">
    <property type="entry name" value="Clavaminate synthase-like"/>
    <property type="match status" value="1"/>
</dbReference>
<dbReference type="Proteomes" id="UP000663992">
    <property type="component" value="Unassembled WGS sequence"/>
</dbReference>
<dbReference type="EMBL" id="JAFKCS010000004">
    <property type="protein sequence ID" value="MBN7819503.1"/>
    <property type="molecule type" value="Genomic_DNA"/>
</dbReference>
<reference evidence="2 3" key="1">
    <citation type="submission" date="2021-03" db="EMBL/GenBank/DDBJ databases">
        <title>novel species isolated from a fishpond in China.</title>
        <authorList>
            <person name="Lu H."/>
            <person name="Cai Z."/>
        </authorList>
    </citation>
    <scope>NUCLEOTIDE SEQUENCE [LARGE SCALE GENOMIC DNA]</scope>
    <source>
        <strain evidence="2 3">Y57</strain>
    </source>
</reference>
<dbReference type="PANTHER" id="PTHR31212">
    <property type="entry name" value="ALPHA-KETOGLUTARATE-DEPENDENT DIOXYGENASE ALKB HOMOLOG 3"/>
    <property type="match status" value="1"/>
</dbReference>
<gene>
    <name evidence="2" type="ORF">J0A65_06480</name>
</gene>
<dbReference type="InterPro" id="IPR005123">
    <property type="entry name" value="Oxoglu/Fe-dep_dioxygenase_dom"/>
</dbReference>
<name>A0ABS3CQW5_9ALTE</name>
<keyword evidence="3" id="KW-1185">Reference proteome</keyword>
<dbReference type="InterPro" id="IPR027450">
    <property type="entry name" value="AlkB-like"/>
</dbReference>
<sequence length="199" mass="22915">MQPSLFNPGKISLPQAELDYRTDFLSQAKADALLLCFRQSLNWRQDSIKLYGKVVKIPRLQAWYGDADCTYRYSGLTMTPLPWTEELWELKQRCEQACGHRFNSVLANWYRDGNDSMGWHADSESELGDNPVIASVSLGACRNLDFRHIHSNEKYRIALAHGSLLIMQGATQQYWQHAIAKTRRVSDGRINLTFRYIKA</sequence>
<dbReference type="RefSeq" id="WP_206593326.1">
    <property type="nucleotide sequence ID" value="NZ_JAFKCS010000004.1"/>
</dbReference>
<dbReference type="InterPro" id="IPR037151">
    <property type="entry name" value="AlkB-like_sf"/>
</dbReference>
<dbReference type="GO" id="GO:0051213">
    <property type="term" value="F:dioxygenase activity"/>
    <property type="evidence" value="ECO:0007669"/>
    <property type="project" value="UniProtKB-KW"/>
</dbReference>
<dbReference type="Gene3D" id="2.60.120.590">
    <property type="entry name" value="Alpha-ketoglutarate-dependent dioxygenase AlkB-like"/>
    <property type="match status" value="1"/>
</dbReference>
<dbReference type="Pfam" id="PF13532">
    <property type="entry name" value="2OG-FeII_Oxy_2"/>
    <property type="match status" value="1"/>
</dbReference>
<organism evidence="2 3">
    <name type="scientific">Bowmanella yangjiangensis</name>
    <dbReference type="NCBI Taxonomy" id="2811230"/>
    <lineage>
        <taxon>Bacteria</taxon>
        <taxon>Pseudomonadati</taxon>
        <taxon>Pseudomonadota</taxon>
        <taxon>Gammaproteobacteria</taxon>
        <taxon>Alteromonadales</taxon>
        <taxon>Alteromonadaceae</taxon>
        <taxon>Bowmanella</taxon>
    </lineage>
</organism>
<dbReference type="InterPro" id="IPR032854">
    <property type="entry name" value="ALKBH3"/>
</dbReference>
<evidence type="ECO:0000313" key="2">
    <source>
        <dbReference type="EMBL" id="MBN7819503.1"/>
    </source>
</evidence>
<evidence type="ECO:0000259" key="1">
    <source>
        <dbReference type="PROSITE" id="PS51471"/>
    </source>
</evidence>
<keyword evidence="2" id="KW-0560">Oxidoreductase</keyword>
<protein>
    <submittedName>
        <fullName evidence="2">Alpha-ketoglutarate-dependent dioxygenase AlkB</fullName>
    </submittedName>
</protein>
<accession>A0ABS3CQW5</accession>
<dbReference type="PROSITE" id="PS51471">
    <property type="entry name" value="FE2OG_OXY"/>
    <property type="match status" value="1"/>
</dbReference>
<keyword evidence="2" id="KW-0223">Dioxygenase</keyword>
<proteinExistence type="predicted"/>
<comment type="caution">
    <text evidence="2">The sequence shown here is derived from an EMBL/GenBank/DDBJ whole genome shotgun (WGS) entry which is preliminary data.</text>
</comment>